<dbReference type="STRING" id="649349.Lbys_2311"/>
<feature type="signal peptide" evidence="10">
    <location>
        <begin position="1"/>
        <end position="26"/>
    </location>
</feature>
<evidence type="ECO:0000256" key="4">
    <source>
        <dbReference type="ARBA" id="ARBA00022692"/>
    </source>
</evidence>
<evidence type="ECO:0000256" key="8">
    <source>
        <dbReference type="PROSITE-ProRule" id="PRU01360"/>
    </source>
</evidence>
<evidence type="ECO:0000259" key="11">
    <source>
        <dbReference type="Pfam" id="PF00593"/>
    </source>
</evidence>
<dbReference type="Pfam" id="PF13715">
    <property type="entry name" value="CarbopepD_reg_2"/>
    <property type="match status" value="1"/>
</dbReference>
<dbReference type="KEGG" id="lby:Lbys_2311"/>
<dbReference type="OrthoDB" id="9768177at2"/>
<evidence type="ECO:0000256" key="3">
    <source>
        <dbReference type="ARBA" id="ARBA00022452"/>
    </source>
</evidence>
<sequence>MQRHVRFRGAIGAALLFLFALSTAWAQRSVSGKVTHAADGSGVIGATVAVKGSTLASLTDHEGKYVLAGVPDGATLVFSYVGKISQEVAVGNRSTIDVSLEDANWSLEEVVVVAYGTRKRADLTGSVVAINAKDFQKGNIQSSEQLLQGKVAGLQITSGGGSAGGGSTLRIRGAASLNASNDPLIVIDGIPVEGNGIKGSDNLLNSINPNDIESMSVLKDASAAALYGSRASNGVIIITTKKGASGVPRFNFNSQFSTGVIAKKVEMLNGDQVRDIINAHAAATGNTTYKEMLGSENTDWQDQIFRNASGTDNNLSATGALAGIPFRASVGYSNQNGILKTDNFQRTSGALSLNPKFFENALSVQVNVRYANTQNRAADGGAVGAALMMDPTKPVYAENKFGGYWEWTDAEGNFKSLAGRNPLAMLELRNDKRSASRFLGNVELDYKLPFVDGLSLRTNLALDQTNGNRTELISAQSASNFLTGGYFRDEDEGKVNKLWDVSLFYEKDLKDIRSKFDVLLLHSYQDFLTKVYMNPAYSADKSTMIPGSMPVFATDRPQYRLDSYLGRVNYTLMDKYLLTASLRRDASSKFSPATRVGYFPALAAAWKLKEELFATNSNVTDLKLRLGWGVTGQQDFGQYYPYMARYSIGSNTAQYQFGDQYYSFSRPAAFDANIKWETTTTKNIGLDFGFVDNRISGTVEWFRKDTKDLLATVPVAYGSTFDINLFTNVGNLVNQGFEVVINTNPIRKEDFRWDIGFNVTKTKTEITSLRKQEDPNFTGIPVSGIQGGTGNTIGMHAVGQWPYAYHVYQQVYDANGKPLEGVYVDRNQDGQITDADKYLFQKPAPDFLFGVNTSFQYKKWSLSASGHGMAGNYLYNNFQAERSVMRNLTNPVLAINNATSLFLEQGFQNNQYLSDLYIENASFFRLDQIHLGYYVGKVFGNASLSLNAGVNNVFVITKYSGLDPENSSSTGVDNTIYPRPRTYSFGINFDF</sequence>
<reference key="1">
    <citation type="submission" date="2010-11" db="EMBL/GenBank/DDBJ databases">
        <title>The complete genome of Leadbetterella byssophila DSM 17132.</title>
        <authorList>
            <consortium name="US DOE Joint Genome Institute (JGI-PGF)"/>
            <person name="Lucas S."/>
            <person name="Copeland A."/>
            <person name="Lapidus A."/>
            <person name="Glavina del Rio T."/>
            <person name="Dalin E."/>
            <person name="Tice H."/>
            <person name="Bruce D."/>
            <person name="Goodwin L."/>
            <person name="Pitluck S."/>
            <person name="Kyrpides N."/>
            <person name="Mavromatis K."/>
            <person name="Ivanova N."/>
            <person name="Teshima H."/>
            <person name="Brettin T."/>
            <person name="Detter J.C."/>
            <person name="Han C."/>
            <person name="Tapia R."/>
            <person name="Land M."/>
            <person name="Hauser L."/>
            <person name="Markowitz V."/>
            <person name="Cheng J.-F."/>
            <person name="Hugenholtz P."/>
            <person name="Woyke T."/>
            <person name="Wu D."/>
            <person name="Tindall B."/>
            <person name="Pomrenke H.G."/>
            <person name="Brambilla E."/>
            <person name="Klenk H.-P."/>
            <person name="Eisen J.A."/>
        </authorList>
    </citation>
    <scope>NUCLEOTIDE SEQUENCE [LARGE SCALE GENOMIC DNA]</scope>
    <source>
        <strain>DSM 17132</strain>
    </source>
</reference>
<dbReference type="InterPro" id="IPR012910">
    <property type="entry name" value="Plug_dom"/>
</dbReference>
<dbReference type="InterPro" id="IPR023996">
    <property type="entry name" value="TonB-dep_OMP_SusC/RagA"/>
</dbReference>
<dbReference type="Pfam" id="PF07715">
    <property type="entry name" value="Plug"/>
    <property type="match status" value="1"/>
</dbReference>
<evidence type="ECO:0000256" key="5">
    <source>
        <dbReference type="ARBA" id="ARBA00023077"/>
    </source>
</evidence>
<dbReference type="Gene3D" id="2.60.40.1120">
    <property type="entry name" value="Carboxypeptidase-like, regulatory domain"/>
    <property type="match status" value="1"/>
</dbReference>
<keyword evidence="5 9" id="KW-0798">TonB box</keyword>
<dbReference type="EMBL" id="CP002305">
    <property type="protein sequence ID" value="ADQ17987.1"/>
    <property type="molecule type" value="Genomic_DNA"/>
</dbReference>
<proteinExistence type="inferred from homology"/>
<dbReference type="SUPFAM" id="SSF49464">
    <property type="entry name" value="Carboxypeptidase regulatory domain-like"/>
    <property type="match status" value="1"/>
</dbReference>
<name>E4RWB4_LEAB4</name>
<feature type="chain" id="PRO_5003188205" evidence="10">
    <location>
        <begin position="27"/>
        <end position="991"/>
    </location>
</feature>
<evidence type="ECO:0000256" key="6">
    <source>
        <dbReference type="ARBA" id="ARBA00023136"/>
    </source>
</evidence>
<evidence type="ECO:0000256" key="1">
    <source>
        <dbReference type="ARBA" id="ARBA00004571"/>
    </source>
</evidence>
<keyword evidence="4 8" id="KW-0812">Transmembrane</keyword>
<gene>
    <name evidence="13" type="ordered locus">Lbys_2311</name>
</gene>
<dbReference type="SUPFAM" id="SSF56935">
    <property type="entry name" value="Porins"/>
    <property type="match status" value="1"/>
</dbReference>
<dbReference type="eggNOG" id="COG1629">
    <property type="taxonomic scope" value="Bacteria"/>
</dbReference>
<feature type="domain" description="TonB-dependent receptor-like beta-barrel" evidence="11">
    <location>
        <begin position="429"/>
        <end position="865"/>
    </location>
</feature>
<dbReference type="NCBIfam" id="TIGR04056">
    <property type="entry name" value="OMP_RagA_SusC"/>
    <property type="match status" value="1"/>
</dbReference>
<evidence type="ECO:0000256" key="9">
    <source>
        <dbReference type="RuleBase" id="RU003357"/>
    </source>
</evidence>
<protein>
    <submittedName>
        <fullName evidence="13">TonB-dependent receptor</fullName>
    </submittedName>
</protein>
<dbReference type="InterPro" id="IPR008969">
    <property type="entry name" value="CarboxyPept-like_regulatory"/>
</dbReference>
<evidence type="ECO:0000259" key="12">
    <source>
        <dbReference type="Pfam" id="PF07715"/>
    </source>
</evidence>
<evidence type="ECO:0000256" key="2">
    <source>
        <dbReference type="ARBA" id="ARBA00022448"/>
    </source>
</evidence>
<evidence type="ECO:0000256" key="7">
    <source>
        <dbReference type="ARBA" id="ARBA00023237"/>
    </source>
</evidence>
<dbReference type="Gene3D" id="2.170.130.10">
    <property type="entry name" value="TonB-dependent receptor, plug domain"/>
    <property type="match status" value="1"/>
</dbReference>
<dbReference type="InterPro" id="IPR023997">
    <property type="entry name" value="TonB-dep_OMP_SusC/RagA_CS"/>
</dbReference>
<keyword evidence="10" id="KW-0732">Signal</keyword>
<keyword evidence="13" id="KW-0675">Receptor</keyword>
<dbReference type="NCBIfam" id="TIGR04057">
    <property type="entry name" value="SusC_RagA_signa"/>
    <property type="match status" value="1"/>
</dbReference>
<dbReference type="PROSITE" id="PS52016">
    <property type="entry name" value="TONB_DEPENDENT_REC_3"/>
    <property type="match status" value="1"/>
</dbReference>
<dbReference type="Proteomes" id="UP000007435">
    <property type="component" value="Chromosome"/>
</dbReference>
<keyword evidence="7 8" id="KW-0998">Cell outer membrane</keyword>
<reference evidence="13 14" key="2">
    <citation type="journal article" date="2011" name="Stand. Genomic Sci.">
        <title>Complete genome sequence of Leadbetterella byssophila type strain (4M15).</title>
        <authorList>
            <person name="Abt B."/>
            <person name="Teshima H."/>
            <person name="Lucas S."/>
            <person name="Lapidus A."/>
            <person name="Del Rio T.G."/>
            <person name="Nolan M."/>
            <person name="Tice H."/>
            <person name="Cheng J.F."/>
            <person name="Pitluck S."/>
            <person name="Liolios K."/>
            <person name="Pagani I."/>
            <person name="Ivanova N."/>
            <person name="Mavromatis K."/>
            <person name="Pati A."/>
            <person name="Tapia R."/>
            <person name="Han C."/>
            <person name="Goodwin L."/>
            <person name="Chen A."/>
            <person name="Palaniappan K."/>
            <person name="Land M."/>
            <person name="Hauser L."/>
            <person name="Chang Y.J."/>
            <person name="Jeffries C.D."/>
            <person name="Rohde M."/>
            <person name="Goker M."/>
            <person name="Tindall B.J."/>
            <person name="Detter J.C."/>
            <person name="Woyke T."/>
            <person name="Bristow J."/>
            <person name="Eisen J.A."/>
            <person name="Markowitz V."/>
            <person name="Hugenholtz P."/>
            <person name="Klenk H.P."/>
            <person name="Kyrpides N.C."/>
        </authorList>
    </citation>
    <scope>NUCLEOTIDE SEQUENCE [LARGE SCALE GENOMIC DNA]</scope>
    <source>
        <strain evidence="14">DSM 17132 / JCM 16389 / KACC 11308 / NBRC 106382 / 4M15</strain>
    </source>
</reference>
<dbReference type="InterPro" id="IPR037066">
    <property type="entry name" value="Plug_dom_sf"/>
</dbReference>
<evidence type="ECO:0000313" key="13">
    <source>
        <dbReference type="EMBL" id="ADQ17987.1"/>
    </source>
</evidence>
<accession>E4RWB4</accession>
<keyword evidence="2 8" id="KW-0813">Transport</keyword>
<comment type="subcellular location">
    <subcellularLocation>
        <location evidence="1 8">Cell outer membrane</location>
        <topology evidence="1 8">Multi-pass membrane protein</topology>
    </subcellularLocation>
</comment>
<dbReference type="InterPro" id="IPR039426">
    <property type="entry name" value="TonB-dep_rcpt-like"/>
</dbReference>
<dbReference type="GO" id="GO:0009279">
    <property type="term" value="C:cell outer membrane"/>
    <property type="evidence" value="ECO:0007669"/>
    <property type="project" value="UniProtKB-SubCell"/>
</dbReference>
<comment type="similarity">
    <text evidence="8 9">Belongs to the TonB-dependent receptor family.</text>
</comment>
<dbReference type="RefSeq" id="WP_013409028.1">
    <property type="nucleotide sequence ID" value="NC_014655.1"/>
</dbReference>
<dbReference type="InterPro" id="IPR000531">
    <property type="entry name" value="Beta-barrel_TonB"/>
</dbReference>
<keyword evidence="3 8" id="KW-1134">Transmembrane beta strand</keyword>
<evidence type="ECO:0000256" key="10">
    <source>
        <dbReference type="SAM" id="SignalP"/>
    </source>
</evidence>
<keyword evidence="14" id="KW-1185">Reference proteome</keyword>
<dbReference type="AlphaFoldDB" id="E4RWB4"/>
<dbReference type="Pfam" id="PF00593">
    <property type="entry name" value="TonB_dep_Rec_b-barrel"/>
    <property type="match status" value="1"/>
</dbReference>
<dbReference type="InterPro" id="IPR036942">
    <property type="entry name" value="Beta-barrel_TonB_sf"/>
</dbReference>
<dbReference type="HOGENOM" id="CLU_004317_0_2_10"/>
<evidence type="ECO:0000313" key="14">
    <source>
        <dbReference type="Proteomes" id="UP000007435"/>
    </source>
</evidence>
<organism evidence="13 14">
    <name type="scientific">Leadbetterella byssophila (strain DSM 17132 / JCM 16389 / KACC 11308 / NBRC 106382 / 4M15)</name>
    <dbReference type="NCBI Taxonomy" id="649349"/>
    <lineage>
        <taxon>Bacteria</taxon>
        <taxon>Pseudomonadati</taxon>
        <taxon>Bacteroidota</taxon>
        <taxon>Cytophagia</taxon>
        <taxon>Cytophagales</taxon>
        <taxon>Leadbetterellaceae</taxon>
        <taxon>Leadbetterella</taxon>
    </lineage>
</organism>
<keyword evidence="6 8" id="KW-0472">Membrane</keyword>
<feature type="domain" description="TonB-dependent receptor plug" evidence="12">
    <location>
        <begin position="121"/>
        <end position="235"/>
    </location>
</feature>
<dbReference type="Gene3D" id="2.40.170.20">
    <property type="entry name" value="TonB-dependent receptor, beta-barrel domain"/>
    <property type="match status" value="1"/>
</dbReference>